<dbReference type="Proteomes" id="UP001596091">
    <property type="component" value="Unassembled WGS sequence"/>
</dbReference>
<evidence type="ECO:0000256" key="10">
    <source>
        <dbReference type="ARBA" id="ARBA00023167"/>
    </source>
</evidence>
<evidence type="ECO:0000256" key="11">
    <source>
        <dbReference type="RuleBase" id="RU000579"/>
    </source>
</evidence>
<keyword evidence="9 11" id="KW-0560">Oxidoreductase</keyword>
<dbReference type="Pfam" id="PF01842">
    <property type="entry name" value="ACT"/>
    <property type="match status" value="1"/>
</dbReference>
<feature type="domain" description="ACT" evidence="13">
    <location>
        <begin position="363"/>
        <end position="438"/>
    </location>
</feature>
<evidence type="ECO:0000313" key="14">
    <source>
        <dbReference type="EMBL" id="MFC5863097.1"/>
    </source>
</evidence>
<dbReference type="Gene3D" id="3.40.50.720">
    <property type="entry name" value="NAD(P)-binding Rossmann-like Domain"/>
    <property type="match status" value="1"/>
</dbReference>
<dbReference type="InterPro" id="IPR005106">
    <property type="entry name" value="Asp/hSer_DH_NAD-bd"/>
</dbReference>
<evidence type="ECO:0000256" key="8">
    <source>
        <dbReference type="ARBA" id="ARBA00022857"/>
    </source>
</evidence>
<comment type="similarity">
    <text evidence="3 12">Belongs to the homoserine dehydrogenase family.</text>
</comment>
<dbReference type="CDD" id="cd04881">
    <property type="entry name" value="ACT_HSDH-Hom"/>
    <property type="match status" value="1"/>
</dbReference>
<dbReference type="PROSITE" id="PS51671">
    <property type="entry name" value="ACT"/>
    <property type="match status" value="1"/>
</dbReference>
<comment type="caution">
    <text evidence="14">The sequence shown here is derived from an EMBL/GenBank/DDBJ whole genome shotgun (WGS) entry which is preliminary data.</text>
</comment>
<dbReference type="Gene3D" id="3.30.360.10">
    <property type="entry name" value="Dihydrodipicolinate Reductase, domain 2"/>
    <property type="match status" value="1"/>
</dbReference>
<name>A0ABW1EIK5_9BACT</name>
<proteinExistence type="inferred from homology"/>
<evidence type="ECO:0000256" key="1">
    <source>
        <dbReference type="ARBA" id="ARBA00005056"/>
    </source>
</evidence>
<keyword evidence="8 11" id="KW-0521">NADP</keyword>
<dbReference type="InterPro" id="IPR002912">
    <property type="entry name" value="ACT_dom"/>
</dbReference>
<dbReference type="PANTHER" id="PTHR43331:SF1">
    <property type="entry name" value="HOMOSERINE DEHYDROGENASE"/>
    <property type="match status" value="1"/>
</dbReference>
<comment type="catalytic activity">
    <reaction evidence="11">
        <text>L-homoserine + NADP(+) = L-aspartate 4-semialdehyde + NADPH + H(+)</text>
        <dbReference type="Rhea" id="RHEA:15761"/>
        <dbReference type="ChEBI" id="CHEBI:15378"/>
        <dbReference type="ChEBI" id="CHEBI:57476"/>
        <dbReference type="ChEBI" id="CHEBI:57783"/>
        <dbReference type="ChEBI" id="CHEBI:58349"/>
        <dbReference type="ChEBI" id="CHEBI:537519"/>
        <dbReference type="EC" id="1.1.1.3"/>
    </reaction>
</comment>
<dbReference type="Pfam" id="PF00742">
    <property type="entry name" value="Homoserine_dh"/>
    <property type="match status" value="1"/>
</dbReference>
<dbReference type="RefSeq" id="WP_263339497.1">
    <property type="nucleotide sequence ID" value="NZ_JAGSYH010000005.1"/>
</dbReference>
<evidence type="ECO:0000256" key="6">
    <source>
        <dbReference type="ARBA" id="ARBA00022605"/>
    </source>
</evidence>
<evidence type="ECO:0000256" key="7">
    <source>
        <dbReference type="ARBA" id="ARBA00022697"/>
    </source>
</evidence>
<comment type="pathway">
    <text evidence="1 11">Amino-acid biosynthesis; L-threonine biosynthesis; L-threonine from L-aspartate: step 3/5.</text>
</comment>
<evidence type="ECO:0000256" key="5">
    <source>
        <dbReference type="ARBA" id="ARBA00013376"/>
    </source>
</evidence>
<keyword evidence="7 11" id="KW-0791">Threonine biosynthesis</keyword>
<evidence type="ECO:0000259" key="13">
    <source>
        <dbReference type="PROSITE" id="PS51671"/>
    </source>
</evidence>
<dbReference type="InterPro" id="IPR001342">
    <property type="entry name" value="HDH_cat"/>
</dbReference>
<dbReference type="EMBL" id="JBHSPH010000003">
    <property type="protein sequence ID" value="MFC5863097.1"/>
    <property type="molecule type" value="Genomic_DNA"/>
</dbReference>
<evidence type="ECO:0000313" key="15">
    <source>
        <dbReference type="Proteomes" id="UP001596091"/>
    </source>
</evidence>
<dbReference type="Pfam" id="PF03447">
    <property type="entry name" value="NAD_binding_3"/>
    <property type="match status" value="1"/>
</dbReference>
<gene>
    <name evidence="14" type="ORF">ACFPT7_12395</name>
</gene>
<evidence type="ECO:0000256" key="4">
    <source>
        <dbReference type="ARBA" id="ARBA00013213"/>
    </source>
</evidence>
<dbReference type="SUPFAM" id="SSF55347">
    <property type="entry name" value="Glyceraldehyde-3-phosphate dehydrogenase-like, C-terminal domain"/>
    <property type="match status" value="1"/>
</dbReference>
<dbReference type="PROSITE" id="PS01042">
    <property type="entry name" value="HOMOSER_DHGENASE"/>
    <property type="match status" value="1"/>
</dbReference>
<dbReference type="SUPFAM" id="SSF51735">
    <property type="entry name" value="NAD(P)-binding Rossmann-fold domains"/>
    <property type="match status" value="1"/>
</dbReference>
<sequence length="442" mass="46712">MKQIKGNFVPQALNNTSSLPAVSASRPLRVALFGFGTVGSSVARILLESHPAGLELSHIFNRNVARKRVDWVPDSVVWTENAEDVLQASSSNGGPDVIVELAGGLDPAGNWVRTALANGKSVVTANKKLIAYHGLELEAQAAAQGLHLLYGAAVAGGIPVIPGLEHGLAGDRVDRVEGILNGTCNFILSKMQEGGDYAETLAEAQQLGYAEADPTEDVAGYDARAKLSILTRLALRAQIHPEEIPTRSITDVSAIDFSYARDLNCTVRQIARAGRIDGELAAVVGPMLVPLSSPLAWSRGTENMVVTTGHYGGDVVFSGHGAGGHPTAVAVVSDLVGLAQGSCRIALPSTPAKVSTELEVPHYIRFTVSDRPGIVAAIAGALARENINLNAILQRPGFPLDRLPFVITVEPCRTSALQRALKEIARLPALLEPPLDMQILEK</sequence>
<dbReference type="InterPro" id="IPR045865">
    <property type="entry name" value="ACT-like_dom_sf"/>
</dbReference>
<evidence type="ECO:0000256" key="3">
    <source>
        <dbReference type="ARBA" id="ARBA00006753"/>
    </source>
</evidence>
<dbReference type="SUPFAM" id="SSF55021">
    <property type="entry name" value="ACT-like"/>
    <property type="match status" value="1"/>
</dbReference>
<dbReference type="NCBIfam" id="NF004976">
    <property type="entry name" value="PRK06349.1"/>
    <property type="match status" value="1"/>
</dbReference>
<comment type="pathway">
    <text evidence="2 11">Amino-acid biosynthesis; L-methionine biosynthesis via de novo pathway; L-homoserine from L-aspartate: step 3/3.</text>
</comment>
<keyword evidence="10 11" id="KW-0486">Methionine biosynthesis</keyword>
<keyword evidence="6 11" id="KW-0028">Amino-acid biosynthesis</keyword>
<evidence type="ECO:0000256" key="2">
    <source>
        <dbReference type="ARBA" id="ARBA00005062"/>
    </source>
</evidence>
<dbReference type="EC" id="1.1.1.3" evidence="4 11"/>
<dbReference type="InterPro" id="IPR036291">
    <property type="entry name" value="NAD(P)-bd_dom_sf"/>
</dbReference>
<reference evidence="15" key="1">
    <citation type="journal article" date="2019" name="Int. J. Syst. Evol. Microbiol.">
        <title>The Global Catalogue of Microorganisms (GCM) 10K type strain sequencing project: providing services to taxonomists for standard genome sequencing and annotation.</title>
        <authorList>
            <consortium name="The Broad Institute Genomics Platform"/>
            <consortium name="The Broad Institute Genome Sequencing Center for Infectious Disease"/>
            <person name="Wu L."/>
            <person name="Ma J."/>
        </authorList>
    </citation>
    <scope>NUCLEOTIDE SEQUENCE [LARGE SCALE GENOMIC DNA]</scope>
    <source>
        <strain evidence="15">JCM 4087</strain>
    </source>
</reference>
<accession>A0ABW1EIK5</accession>
<protein>
    <recommendedName>
        <fullName evidence="5 11">Homoserine dehydrogenase</fullName>
        <ecNumber evidence="4 11">1.1.1.3</ecNumber>
    </recommendedName>
</protein>
<dbReference type="Gene3D" id="3.30.70.260">
    <property type="match status" value="1"/>
</dbReference>
<organism evidence="14 15">
    <name type="scientific">Acidicapsa dinghuensis</name>
    <dbReference type="NCBI Taxonomy" id="2218256"/>
    <lineage>
        <taxon>Bacteria</taxon>
        <taxon>Pseudomonadati</taxon>
        <taxon>Acidobacteriota</taxon>
        <taxon>Terriglobia</taxon>
        <taxon>Terriglobales</taxon>
        <taxon>Acidobacteriaceae</taxon>
        <taxon>Acidicapsa</taxon>
    </lineage>
</organism>
<dbReference type="InterPro" id="IPR019811">
    <property type="entry name" value="HDH_CS"/>
</dbReference>
<dbReference type="GO" id="GO:0004412">
    <property type="term" value="F:homoserine dehydrogenase activity"/>
    <property type="evidence" value="ECO:0007669"/>
    <property type="project" value="UniProtKB-EC"/>
</dbReference>
<keyword evidence="15" id="KW-1185">Reference proteome</keyword>
<evidence type="ECO:0000256" key="12">
    <source>
        <dbReference type="RuleBase" id="RU004171"/>
    </source>
</evidence>
<evidence type="ECO:0000256" key="9">
    <source>
        <dbReference type="ARBA" id="ARBA00023002"/>
    </source>
</evidence>
<dbReference type="PANTHER" id="PTHR43331">
    <property type="entry name" value="HOMOSERINE DEHYDROGENASE"/>
    <property type="match status" value="1"/>
</dbReference>